<gene>
    <name evidence="1" type="ORF">JKP88DRAFT_281603</name>
</gene>
<reference evidence="1" key="1">
    <citation type="submission" date="2021-02" db="EMBL/GenBank/DDBJ databases">
        <title>First Annotated Genome of the Yellow-green Alga Tribonema minus.</title>
        <authorList>
            <person name="Mahan K.M."/>
        </authorList>
    </citation>
    <scope>NUCLEOTIDE SEQUENCE</scope>
    <source>
        <strain evidence="1">UTEX B ZZ1240</strain>
    </source>
</reference>
<dbReference type="AlphaFoldDB" id="A0A836C9P1"/>
<keyword evidence="2" id="KW-1185">Reference proteome</keyword>
<evidence type="ECO:0000313" key="2">
    <source>
        <dbReference type="Proteomes" id="UP000664859"/>
    </source>
</evidence>
<proteinExistence type="predicted"/>
<sequence length="217" mass="22116">MAASSAARFLEIDLLPLLVGHCGSRGVVGGDSSCIGAGPAACAAAYSLRFRSYIGPYAPCNNSVAFAAVLDRSAMTLSFSATVTQAGAYAMLAAVFDDPSQCSNANGTTYPECAMVDLSNNSTRGAFLSLGGLFAGAGTEVVGAVGIPVAPPPAGANPCSNPVNDVNDTEFSRRRSEVHVLWQYNGAIDVDAGIQQYSGAIDVDAGIQQVWRGGGVL</sequence>
<organism evidence="1 2">
    <name type="scientific">Tribonema minus</name>
    <dbReference type="NCBI Taxonomy" id="303371"/>
    <lineage>
        <taxon>Eukaryota</taxon>
        <taxon>Sar</taxon>
        <taxon>Stramenopiles</taxon>
        <taxon>Ochrophyta</taxon>
        <taxon>PX clade</taxon>
        <taxon>Xanthophyceae</taxon>
        <taxon>Tribonematales</taxon>
        <taxon>Tribonemataceae</taxon>
        <taxon>Tribonema</taxon>
    </lineage>
</organism>
<comment type="caution">
    <text evidence="1">The sequence shown here is derived from an EMBL/GenBank/DDBJ whole genome shotgun (WGS) entry which is preliminary data.</text>
</comment>
<name>A0A836C9P1_9STRA</name>
<dbReference type="Proteomes" id="UP000664859">
    <property type="component" value="Unassembled WGS sequence"/>
</dbReference>
<protein>
    <submittedName>
        <fullName evidence="1">Uncharacterized protein</fullName>
    </submittedName>
</protein>
<evidence type="ECO:0000313" key="1">
    <source>
        <dbReference type="EMBL" id="KAG5177789.1"/>
    </source>
</evidence>
<dbReference type="EMBL" id="JAFCMP010000521">
    <property type="protein sequence ID" value="KAG5177789.1"/>
    <property type="molecule type" value="Genomic_DNA"/>
</dbReference>
<accession>A0A836C9P1</accession>